<dbReference type="Pfam" id="PF04390">
    <property type="entry name" value="LptE"/>
    <property type="match status" value="1"/>
</dbReference>
<keyword evidence="2" id="KW-1185">Reference proteome</keyword>
<protein>
    <recommendedName>
        <fullName evidence="3">Lipopolysaccharide-assembly</fullName>
    </recommendedName>
</protein>
<sequence>MIANNRLAGLMVMISCVVGASGCAAYRFGSASLFRPGIRTVHVPIVRNDTFRHDLGVRLTEAIVREIEDRTPYKVTGDPNADSTLVCRVVNESKRVLTETGTDDPRALDAAISVRATWTGRGGELLMQNAVTPNGEFAISFGQDSRFVPEAGQSVDSAMQIAIEDLASRIVSQMEMRW</sequence>
<dbReference type="AlphaFoldDB" id="A0A5C6F2T9"/>
<name>A0A5C6F2T9_9BACT</name>
<dbReference type="EMBL" id="SJPX01000002">
    <property type="protein sequence ID" value="TWU55512.1"/>
    <property type="molecule type" value="Genomic_DNA"/>
</dbReference>
<reference evidence="1 2" key="1">
    <citation type="submission" date="2019-02" db="EMBL/GenBank/DDBJ databases">
        <title>Deep-cultivation of Planctomycetes and their phenomic and genomic characterization uncovers novel biology.</title>
        <authorList>
            <person name="Wiegand S."/>
            <person name="Jogler M."/>
            <person name="Boedeker C."/>
            <person name="Pinto D."/>
            <person name="Vollmers J."/>
            <person name="Rivas-Marin E."/>
            <person name="Kohn T."/>
            <person name="Peeters S.H."/>
            <person name="Heuer A."/>
            <person name="Rast P."/>
            <person name="Oberbeckmann S."/>
            <person name="Bunk B."/>
            <person name="Jeske O."/>
            <person name="Meyerdierks A."/>
            <person name="Storesund J.E."/>
            <person name="Kallscheuer N."/>
            <person name="Luecker S."/>
            <person name="Lage O.M."/>
            <person name="Pohl T."/>
            <person name="Merkel B.J."/>
            <person name="Hornburger P."/>
            <person name="Mueller R.-W."/>
            <person name="Bruemmer F."/>
            <person name="Labrenz M."/>
            <person name="Spormann A.M."/>
            <person name="Op Den Camp H."/>
            <person name="Overmann J."/>
            <person name="Amann R."/>
            <person name="Jetten M.S.M."/>
            <person name="Mascher T."/>
            <person name="Medema M.H."/>
            <person name="Devos D.P."/>
            <person name="Kaster A.-K."/>
            <person name="Ovreas L."/>
            <person name="Rohde M."/>
            <person name="Galperin M.Y."/>
            <person name="Jogler C."/>
        </authorList>
    </citation>
    <scope>NUCLEOTIDE SEQUENCE [LARGE SCALE GENOMIC DNA]</scope>
    <source>
        <strain evidence="1 2">Poly59</strain>
    </source>
</reference>
<dbReference type="GO" id="GO:0043165">
    <property type="term" value="P:Gram-negative-bacterium-type cell outer membrane assembly"/>
    <property type="evidence" value="ECO:0007669"/>
    <property type="project" value="InterPro"/>
</dbReference>
<evidence type="ECO:0008006" key="3">
    <source>
        <dbReference type="Google" id="ProtNLM"/>
    </source>
</evidence>
<dbReference type="GO" id="GO:0019867">
    <property type="term" value="C:outer membrane"/>
    <property type="evidence" value="ECO:0007669"/>
    <property type="project" value="InterPro"/>
</dbReference>
<dbReference type="InterPro" id="IPR007485">
    <property type="entry name" value="LPS_assembly_LptE"/>
</dbReference>
<dbReference type="Proteomes" id="UP000317977">
    <property type="component" value="Unassembled WGS sequence"/>
</dbReference>
<accession>A0A5C6F2T9</accession>
<gene>
    <name evidence="1" type="ORF">Poly59_18110</name>
</gene>
<proteinExistence type="predicted"/>
<dbReference type="OrthoDB" id="270268at2"/>
<dbReference type="RefSeq" id="WP_146533690.1">
    <property type="nucleotide sequence ID" value="NZ_SJPX01000002.1"/>
</dbReference>
<evidence type="ECO:0000313" key="2">
    <source>
        <dbReference type="Proteomes" id="UP000317977"/>
    </source>
</evidence>
<organism evidence="1 2">
    <name type="scientific">Rubripirellula reticaptiva</name>
    <dbReference type="NCBI Taxonomy" id="2528013"/>
    <lineage>
        <taxon>Bacteria</taxon>
        <taxon>Pseudomonadati</taxon>
        <taxon>Planctomycetota</taxon>
        <taxon>Planctomycetia</taxon>
        <taxon>Pirellulales</taxon>
        <taxon>Pirellulaceae</taxon>
        <taxon>Rubripirellula</taxon>
    </lineage>
</organism>
<dbReference type="PROSITE" id="PS51257">
    <property type="entry name" value="PROKAR_LIPOPROTEIN"/>
    <property type="match status" value="1"/>
</dbReference>
<comment type="caution">
    <text evidence="1">The sequence shown here is derived from an EMBL/GenBank/DDBJ whole genome shotgun (WGS) entry which is preliminary data.</text>
</comment>
<evidence type="ECO:0000313" key="1">
    <source>
        <dbReference type="EMBL" id="TWU55512.1"/>
    </source>
</evidence>